<dbReference type="Proteomes" id="UP000075531">
    <property type="component" value="Unassembled WGS sequence"/>
</dbReference>
<dbReference type="EMBL" id="LTBA01000030">
    <property type="protein sequence ID" value="KYH33979.1"/>
    <property type="molecule type" value="Genomic_DNA"/>
</dbReference>
<name>A0A151B224_9CLOT</name>
<keyword evidence="1" id="KW-0472">Membrane</keyword>
<proteinExistence type="predicted"/>
<dbReference type="RefSeq" id="WP_066826450.1">
    <property type="nucleotide sequence ID" value="NZ_LTBA01000030.1"/>
</dbReference>
<dbReference type="Pfam" id="PF06496">
    <property type="entry name" value="DUF1097"/>
    <property type="match status" value="1"/>
</dbReference>
<feature type="transmembrane region" description="Helical" evidence="1">
    <location>
        <begin position="12"/>
        <end position="36"/>
    </location>
</feature>
<keyword evidence="3" id="KW-1185">Reference proteome</keyword>
<organism evidence="2 3">
    <name type="scientific">Clostridium tepidiprofundi DSM 19306</name>
    <dbReference type="NCBI Taxonomy" id="1121338"/>
    <lineage>
        <taxon>Bacteria</taxon>
        <taxon>Bacillati</taxon>
        <taxon>Bacillota</taxon>
        <taxon>Clostridia</taxon>
        <taxon>Eubacteriales</taxon>
        <taxon>Clostridiaceae</taxon>
        <taxon>Clostridium</taxon>
    </lineage>
</organism>
<keyword evidence="1" id="KW-1133">Transmembrane helix</keyword>
<sequence length="167" mass="17568">MKKILAIGISSGIIAVLWTAGSVTLGLSTVAGFLAWSSFFAAGGSRKGIKKALIANLSGICWGVVTFQLSKMLAFKLGDVGSMTIFNGLGSAGIILQSKITLLSFIPASFIGWSAFIASGMNFKITAISMIIGSFAGYASEKLTDIILNIFTTERIDENVEVDTQLD</sequence>
<comment type="caution">
    <text evidence="2">The sequence shown here is derived from an EMBL/GenBank/DDBJ whole genome shotgun (WGS) entry which is preliminary data.</text>
</comment>
<dbReference type="OrthoDB" id="8588554at2"/>
<evidence type="ECO:0000256" key="1">
    <source>
        <dbReference type="SAM" id="Phobius"/>
    </source>
</evidence>
<protein>
    <submittedName>
        <fullName evidence="2">Inner membrane protein YcdZ</fullName>
    </submittedName>
</protein>
<feature type="transmembrane region" description="Helical" evidence="1">
    <location>
        <begin position="48"/>
        <end position="65"/>
    </location>
</feature>
<dbReference type="STRING" id="1121338.CLTEP_20760"/>
<evidence type="ECO:0000313" key="2">
    <source>
        <dbReference type="EMBL" id="KYH33979.1"/>
    </source>
</evidence>
<dbReference type="PATRIC" id="fig|1121338.3.peg.2167"/>
<gene>
    <name evidence="2" type="primary">ycdZ</name>
    <name evidence="2" type="ORF">CLTEP_20760</name>
</gene>
<evidence type="ECO:0000313" key="3">
    <source>
        <dbReference type="Proteomes" id="UP000075531"/>
    </source>
</evidence>
<keyword evidence="1" id="KW-0812">Transmembrane</keyword>
<accession>A0A151B224</accession>
<dbReference type="InterPro" id="IPR009476">
    <property type="entry name" value="DUF1097"/>
</dbReference>
<reference evidence="2 3" key="1">
    <citation type="submission" date="2016-02" db="EMBL/GenBank/DDBJ databases">
        <title>Genome sequence of Clostridium tepidiprofundi DSM 19306.</title>
        <authorList>
            <person name="Poehlein A."/>
            <person name="Daniel R."/>
        </authorList>
    </citation>
    <scope>NUCLEOTIDE SEQUENCE [LARGE SCALE GENOMIC DNA]</scope>
    <source>
        <strain evidence="2 3">DSM 19306</strain>
    </source>
</reference>
<dbReference type="AlphaFoldDB" id="A0A151B224"/>
<feature type="transmembrane region" description="Helical" evidence="1">
    <location>
        <begin position="102"/>
        <end position="123"/>
    </location>
</feature>